<dbReference type="PANTHER" id="PTHR40562:SF1">
    <property type="entry name" value="NITRITE REDUCTASE (NADH) SMALL SUBUNIT"/>
    <property type="match status" value="1"/>
</dbReference>
<dbReference type="InterPro" id="IPR017881">
    <property type="entry name" value="NirD"/>
</dbReference>
<keyword evidence="9" id="KW-1185">Reference proteome</keyword>
<gene>
    <name evidence="8" type="primary">nirD</name>
    <name evidence="8" type="ORF">EYS09_19780</name>
</gene>
<dbReference type="GO" id="GO:0046872">
    <property type="term" value="F:metal ion binding"/>
    <property type="evidence" value="ECO:0007669"/>
    <property type="project" value="UniProtKB-KW"/>
</dbReference>
<keyword evidence="2" id="KW-0479">Metal-binding</keyword>
<keyword evidence="6" id="KW-0534">Nitrate assimilation</keyword>
<dbReference type="OrthoDB" id="3213360at2"/>
<feature type="domain" description="Rieske" evidence="7">
    <location>
        <begin position="17"/>
        <end position="114"/>
    </location>
</feature>
<dbReference type="GO" id="GO:0042128">
    <property type="term" value="P:nitrate assimilation"/>
    <property type="evidence" value="ECO:0007669"/>
    <property type="project" value="UniProtKB-KW"/>
</dbReference>
<dbReference type="GO" id="GO:0008942">
    <property type="term" value="F:nitrite reductase [NAD(P)H] activity"/>
    <property type="evidence" value="ECO:0007669"/>
    <property type="project" value="InterPro"/>
</dbReference>
<comment type="caution">
    <text evidence="8">The sequence shown here is derived from an EMBL/GenBank/DDBJ whole genome shotgun (WGS) entry which is preliminary data.</text>
</comment>
<proteinExistence type="predicted"/>
<dbReference type="EMBL" id="SIXH01000173">
    <property type="protein sequence ID" value="TBO57995.1"/>
    <property type="molecule type" value="Genomic_DNA"/>
</dbReference>
<sequence length="121" mass="12747">MDATAPVQLKTDTGEWITICAYGDLEPARGVAAKLPDGSQAALFRDRDGAVYAVGNLDPFSRAQVIANGITGSVDGAPTVASPMYKHLFDLRTGRCLDEPDNPERALPVHAVRVTPVAAVS</sequence>
<dbReference type="InterPro" id="IPR012748">
    <property type="entry name" value="Rieske-like_NirD"/>
</dbReference>
<dbReference type="AlphaFoldDB" id="A0A4Q9HT55"/>
<protein>
    <submittedName>
        <fullName evidence="8">Nitrite reductase small subunit NirD</fullName>
    </submittedName>
</protein>
<evidence type="ECO:0000256" key="3">
    <source>
        <dbReference type="ARBA" id="ARBA00023002"/>
    </source>
</evidence>
<dbReference type="GO" id="GO:0051537">
    <property type="term" value="F:2 iron, 2 sulfur cluster binding"/>
    <property type="evidence" value="ECO:0007669"/>
    <property type="project" value="UniProtKB-KW"/>
</dbReference>
<evidence type="ECO:0000256" key="5">
    <source>
        <dbReference type="ARBA" id="ARBA00023014"/>
    </source>
</evidence>
<evidence type="ECO:0000313" key="8">
    <source>
        <dbReference type="EMBL" id="TBO57995.1"/>
    </source>
</evidence>
<keyword evidence="3" id="KW-0560">Oxidoreductase</keyword>
<evidence type="ECO:0000256" key="2">
    <source>
        <dbReference type="ARBA" id="ARBA00022723"/>
    </source>
</evidence>
<evidence type="ECO:0000256" key="4">
    <source>
        <dbReference type="ARBA" id="ARBA00023004"/>
    </source>
</evidence>
<dbReference type="PROSITE" id="PS51300">
    <property type="entry name" value="NIRD"/>
    <property type="match status" value="1"/>
</dbReference>
<evidence type="ECO:0000313" key="9">
    <source>
        <dbReference type="Proteomes" id="UP000292452"/>
    </source>
</evidence>
<evidence type="ECO:0000256" key="1">
    <source>
        <dbReference type="ARBA" id="ARBA00022714"/>
    </source>
</evidence>
<dbReference type="NCBIfam" id="TIGR02378">
    <property type="entry name" value="nirD_assim_sml"/>
    <property type="match status" value="1"/>
</dbReference>
<keyword evidence="4" id="KW-0408">Iron</keyword>
<dbReference type="GO" id="GO:0016705">
    <property type="term" value="F:oxidoreductase activity, acting on paired donors, with incorporation or reduction of molecular oxygen"/>
    <property type="evidence" value="ECO:0007669"/>
    <property type="project" value="UniProtKB-ARBA"/>
</dbReference>
<dbReference type="GO" id="GO:0004497">
    <property type="term" value="F:monooxygenase activity"/>
    <property type="evidence" value="ECO:0007669"/>
    <property type="project" value="UniProtKB-ARBA"/>
</dbReference>
<keyword evidence="1" id="KW-0001">2Fe-2S</keyword>
<accession>A0A4Q9HT55</accession>
<keyword evidence="5" id="KW-0411">Iron-sulfur</keyword>
<dbReference type="Proteomes" id="UP000292452">
    <property type="component" value="Unassembled WGS sequence"/>
</dbReference>
<dbReference type="PANTHER" id="PTHR40562">
    <property type="match status" value="1"/>
</dbReference>
<dbReference type="InterPro" id="IPR036922">
    <property type="entry name" value="Rieske_2Fe-2S_sf"/>
</dbReference>
<evidence type="ECO:0000259" key="7">
    <source>
        <dbReference type="PROSITE" id="PS51296"/>
    </source>
</evidence>
<reference evidence="8 9" key="1">
    <citation type="submission" date="2019-02" db="EMBL/GenBank/DDBJ databases">
        <title>Draft Genome Sequence of Streptomyces sp. AM-2504, identified by 16S rRNA comparative analysis as a Streptomyces Kasugaensis strain.</title>
        <authorList>
            <person name="Napolioni V."/>
            <person name="Giuliodori A.M."/>
            <person name="Spurio R."/>
            <person name="Fabbretti A."/>
        </authorList>
    </citation>
    <scope>NUCLEOTIDE SEQUENCE [LARGE SCALE GENOMIC DNA]</scope>
    <source>
        <strain evidence="8 9">AM-2504</strain>
    </source>
</reference>
<dbReference type="InterPro" id="IPR017941">
    <property type="entry name" value="Rieske_2Fe-2S"/>
</dbReference>
<dbReference type="RefSeq" id="WP_094794129.1">
    <property type="nucleotide sequence ID" value="NZ_NDXL01000002.1"/>
</dbReference>
<dbReference type="SUPFAM" id="SSF50022">
    <property type="entry name" value="ISP domain"/>
    <property type="match status" value="1"/>
</dbReference>
<name>A0A4Q9HT55_STRKA</name>
<dbReference type="Pfam" id="PF13806">
    <property type="entry name" value="Rieske_2"/>
    <property type="match status" value="1"/>
</dbReference>
<organism evidence="8 9">
    <name type="scientific">Streptomyces kasugaensis</name>
    <dbReference type="NCBI Taxonomy" id="1946"/>
    <lineage>
        <taxon>Bacteria</taxon>
        <taxon>Bacillati</taxon>
        <taxon>Actinomycetota</taxon>
        <taxon>Actinomycetes</taxon>
        <taxon>Kitasatosporales</taxon>
        <taxon>Streptomycetaceae</taxon>
        <taxon>Streptomyces</taxon>
    </lineage>
</organism>
<dbReference type="PROSITE" id="PS51296">
    <property type="entry name" value="RIESKE"/>
    <property type="match status" value="1"/>
</dbReference>
<dbReference type="Gene3D" id="2.102.10.10">
    <property type="entry name" value="Rieske [2Fe-2S] iron-sulphur domain"/>
    <property type="match status" value="1"/>
</dbReference>
<evidence type="ECO:0000256" key="6">
    <source>
        <dbReference type="ARBA" id="ARBA00023063"/>
    </source>
</evidence>